<proteinExistence type="predicted"/>
<evidence type="ECO:0000313" key="2">
    <source>
        <dbReference type="Proteomes" id="UP000318815"/>
    </source>
</evidence>
<dbReference type="AlphaFoldDB" id="A0A5C6LV44"/>
<reference evidence="1 2" key="1">
    <citation type="submission" date="2019-08" db="EMBL/GenBank/DDBJ databases">
        <title>Whole genome sequencing of chitin degrading bacteria Chitinophaga pinensis YS16.</title>
        <authorList>
            <person name="Singh R.P."/>
            <person name="Manchanda G."/>
            <person name="Maurya I.K."/>
            <person name="Joshi N.K."/>
            <person name="Srivastava A.K."/>
        </authorList>
    </citation>
    <scope>NUCLEOTIDE SEQUENCE [LARGE SCALE GENOMIC DNA]</scope>
    <source>
        <strain evidence="1 2">YS-16</strain>
    </source>
</reference>
<name>A0A5C6LV44_9BACT</name>
<evidence type="ECO:0000313" key="1">
    <source>
        <dbReference type="EMBL" id="TWW00812.1"/>
    </source>
</evidence>
<comment type="caution">
    <text evidence="1">The sequence shown here is derived from an EMBL/GenBank/DDBJ whole genome shotgun (WGS) entry which is preliminary data.</text>
</comment>
<keyword evidence="2" id="KW-1185">Reference proteome</keyword>
<dbReference type="OrthoDB" id="653270at2"/>
<dbReference type="EMBL" id="VOHS01000007">
    <property type="protein sequence ID" value="TWW00812.1"/>
    <property type="molecule type" value="Genomic_DNA"/>
</dbReference>
<protein>
    <submittedName>
        <fullName evidence="1">Uncharacterized protein</fullName>
    </submittedName>
</protein>
<accession>A0A5C6LV44</accession>
<dbReference type="Proteomes" id="UP000318815">
    <property type="component" value="Unassembled WGS sequence"/>
</dbReference>
<sequence>MAKQTSVIQFTGRLGNIVGYRRKSAHFLRGTPDTIRQSVATKRAAQRFGMASKKAAFIRHAIYTALDVHCDSTHVNRLTKTLIPSAGHQINAIKGFRFNQCAGTDHFFPVSPFFAADHALHIPAQTLRQYKGITALEIKMIATRIDCTTRRVMGTQTSTCSIDATVPFEGTIFPVDVAGIGTLIITLQIRAFNGAILSANKQHLVADIIAIQAPQIPAVIHRYFSTQTITAHHAAQLPFITSHHQSVRTIIQRE</sequence>
<gene>
    <name evidence="1" type="ORF">FEF09_09975</name>
</gene>
<organism evidence="1 2">
    <name type="scientific">Chitinophaga pinensis</name>
    <dbReference type="NCBI Taxonomy" id="79329"/>
    <lineage>
        <taxon>Bacteria</taxon>
        <taxon>Pseudomonadati</taxon>
        <taxon>Bacteroidota</taxon>
        <taxon>Chitinophagia</taxon>
        <taxon>Chitinophagales</taxon>
        <taxon>Chitinophagaceae</taxon>
        <taxon>Chitinophaga</taxon>
    </lineage>
</organism>
<dbReference type="RefSeq" id="WP_146304968.1">
    <property type="nucleotide sequence ID" value="NZ_VOHS01000007.1"/>
</dbReference>